<dbReference type="EMBL" id="FTNU01000004">
    <property type="protein sequence ID" value="SIR86151.1"/>
    <property type="molecule type" value="Genomic_DNA"/>
</dbReference>
<proteinExistence type="predicted"/>
<feature type="signal peptide" evidence="1">
    <location>
        <begin position="1"/>
        <end position="20"/>
    </location>
</feature>
<feature type="chain" id="PRO_5012161885" description="Porin" evidence="1">
    <location>
        <begin position="21"/>
        <end position="331"/>
    </location>
</feature>
<keyword evidence="3" id="KW-1185">Reference proteome</keyword>
<accession>A0A1N7EDH9</accession>
<evidence type="ECO:0008006" key="4">
    <source>
        <dbReference type="Google" id="ProtNLM"/>
    </source>
</evidence>
<keyword evidence="1" id="KW-0732">Signal</keyword>
<organism evidence="2 3">
    <name type="scientific">Moraxella cuniculi DSM 21768</name>
    <dbReference type="NCBI Taxonomy" id="1122245"/>
    <lineage>
        <taxon>Bacteria</taxon>
        <taxon>Pseudomonadati</taxon>
        <taxon>Pseudomonadota</taxon>
        <taxon>Gammaproteobacteria</taxon>
        <taxon>Moraxellales</taxon>
        <taxon>Moraxellaceae</taxon>
        <taxon>Moraxella</taxon>
    </lineage>
</organism>
<dbReference type="RefSeq" id="WP_143821496.1">
    <property type="nucleotide sequence ID" value="NZ_FTNU01000004.1"/>
</dbReference>
<reference evidence="3" key="1">
    <citation type="submission" date="2017-01" db="EMBL/GenBank/DDBJ databases">
        <authorList>
            <person name="Varghese N."/>
            <person name="Submissions S."/>
        </authorList>
    </citation>
    <scope>NUCLEOTIDE SEQUENCE [LARGE SCALE GENOMIC DNA]</scope>
    <source>
        <strain evidence="3">DSM 21768</strain>
    </source>
</reference>
<evidence type="ECO:0000313" key="3">
    <source>
        <dbReference type="Proteomes" id="UP000187495"/>
    </source>
</evidence>
<dbReference type="AlphaFoldDB" id="A0A1N7EDH9"/>
<evidence type="ECO:0000256" key="1">
    <source>
        <dbReference type="SAM" id="SignalP"/>
    </source>
</evidence>
<protein>
    <recommendedName>
        <fullName evidence="4">Porin</fullName>
    </recommendedName>
</protein>
<evidence type="ECO:0000313" key="2">
    <source>
        <dbReference type="EMBL" id="SIR86151.1"/>
    </source>
</evidence>
<sequence>MQLRWLIGGFGLVVSAAVSANQPAVQDGTTAGESPIEQNWLDDKHQQLGNWLQRQAGTIDNWFGKSDPSQPAKASLRVMVDTTWNEYDGTTIKPRVRGRVKLPTLEQRLSVVFGDDNLDYEPKDGGVLTDERIATPTGTDSAYSSRQTRENNASLALRWSKFRQDTGLDVDLGVRSDDVFVRATADKAWQLPHKIDARFEQMYRYGTKSEHTALSTLQFAKAYSQKSTLTNRLHLRYTNQDSENLDWGNSSFMRWQQPVKQGIGELNYGLYAGGDIVDKKARLNTYGPYVSYRQPVWREWLFVQTDVSYYNNKLNNRGHHTAVFGRVEMVF</sequence>
<gene>
    <name evidence="2" type="ORF">SAMN02745664_10480</name>
</gene>
<dbReference type="Proteomes" id="UP000187495">
    <property type="component" value="Unassembled WGS sequence"/>
</dbReference>
<name>A0A1N7EDH9_9GAMM</name>